<evidence type="ECO:0000313" key="3">
    <source>
        <dbReference type="EMBL" id="KYK55829.1"/>
    </source>
</evidence>
<dbReference type="STRING" id="98403.A0A151GFF9"/>
<dbReference type="GO" id="GO:0016579">
    <property type="term" value="P:protein deubiquitination"/>
    <property type="evidence" value="ECO:0007669"/>
    <property type="project" value="InterPro"/>
</dbReference>
<dbReference type="InterPro" id="IPR016024">
    <property type="entry name" value="ARM-type_fold"/>
</dbReference>
<accession>A0A151GFF9</accession>
<dbReference type="Pfam" id="PF00443">
    <property type="entry name" value="UCH"/>
    <property type="match status" value="1"/>
</dbReference>
<evidence type="ECO:0000259" key="2">
    <source>
        <dbReference type="PROSITE" id="PS50235"/>
    </source>
</evidence>
<dbReference type="Proteomes" id="UP000076580">
    <property type="component" value="Chromosome 03"/>
</dbReference>
<evidence type="ECO:0000256" key="1">
    <source>
        <dbReference type="SAM" id="MobiDB-lite"/>
    </source>
</evidence>
<protein>
    <recommendedName>
        <fullName evidence="2">USP domain-containing protein</fullName>
    </recommendedName>
</protein>
<dbReference type="GO" id="GO:0005634">
    <property type="term" value="C:nucleus"/>
    <property type="evidence" value="ECO:0007669"/>
    <property type="project" value="TreeGrafter"/>
</dbReference>
<proteinExistence type="predicted"/>
<dbReference type="EMBL" id="LAYC01000003">
    <property type="protein sequence ID" value="KYK55829.1"/>
    <property type="molecule type" value="Genomic_DNA"/>
</dbReference>
<dbReference type="SUPFAM" id="SSF48371">
    <property type="entry name" value="ARM repeat"/>
    <property type="match status" value="1"/>
</dbReference>
<dbReference type="InterPro" id="IPR018200">
    <property type="entry name" value="USP_CS"/>
</dbReference>
<evidence type="ECO:0000313" key="4">
    <source>
        <dbReference type="Proteomes" id="UP000076580"/>
    </source>
</evidence>
<gene>
    <name evidence="3" type="ORF">DCS_07793</name>
</gene>
<keyword evidence="4" id="KW-1185">Reference proteome</keyword>
<dbReference type="InterPro" id="IPR050164">
    <property type="entry name" value="Peptidase_C19"/>
</dbReference>
<feature type="compositionally biased region" description="Polar residues" evidence="1">
    <location>
        <begin position="98"/>
        <end position="111"/>
    </location>
</feature>
<comment type="caution">
    <text evidence="3">The sequence shown here is derived from an EMBL/GenBank/DDBJ whole genome shotgun (WGS) entry which is preliminary data.</text>
</comment>
<dbReference type="InterPro" id="IPR038765">
    <property type="entry name" value="Papain-like_cys_pep_sf"/>
</dbReference>
<dbReference type="Gene3D" id="3.90.70.10">
    <property type="entry name" value="Cysteine proteinases"/>
    <property type="match status" value="1"/>
</dbReference>
<feature type="domain" description="USP" evidence="2">
    <location>
        <begin position="1615"/>
        <end position="1946"/>
    </location>
</feature>
<reference evidence="3 4" key="1">
    <citation type="journal article" date="2016" name="Sci. Rep.">
        <title>Insights into Adaptations to a Near-Obligate Nematode Endoparasitic Lifestyle from the Finished Genome of Drechmeria coniospora.</title>
        <authorList>
            <person name="Zhang L."/>
            <person name="Zhou Z."/>
            <person name="Guo Q."/>
            <person name="Fokkens L."/>
            <person name="Miskei M."/>
            <person name="Pocsi I."/>
            <person name="Zhang W."/>
            <person name="Chen M."/>
            <person name="Wang L."/>
            <person name="Sun Y."/>
            <person name="Donzelli B.G."/>
            <person name="Gibson D.M."/>
            <person name="Nelson D.R."/>
            <person name="Luo J.G."/>
            <person name="Rep M."/>
            <person name="Liu H."/>
            <person name="Yang S."/>
            <person name="Wang J."/>
            <person name="Krasnoff S.B."/>
            <person name="Xu Y."/>
            <person name="Molnar I."/>
            <person name="Lin M."/>
        </authorList>
    </citation>
    <scope>NUCLEOTIDE SEQUENCE [LARGE SCALE GENOMIC DNA]</scope>
    <source>
        <strain evidence="3 4">ARSEF 6962</strain>
    </source>
</reference>
<feature type="compositionally biased region" description="Low complexity" evidence="1">
    <location>
        <begin position="155"/>
        <end position="170"/>
    </location>
</feature>
<dbReference type="PANTHER" id="PTHR24006:SF827">
    <property type="entry name" value="UBIQUITIN CARBOXYL-TERMINAL HYDROLASE 34"/>
    <property type="match status" value="1"/>
</dbReference>
<dbReference type="RefSeq" id="XP_040655181.1">
    <property type="nucleotide sequence ID" value="XM_040805077.1"/>
</dbReference>
<organism evidence="3 4">
    <name type="scientific">Drechmeria coniospora</name>
    <name type="common">Nematophagous fungus</name>
    <name type="synonym">Meria coniospora</name>
    <dbReference type="NCBI Taxonomy" id="98403"/>
    <lineage>
        <taxon>Eukaryota</taxon>
        <taxon>Fungi</taxon>
        <taxon>Dikarya</taxon>
        <taxon>Ascomycota</taxon>
        <taxon>Pezizomycotina</taxon>
        <taxon>Sordariomycetes</taxon>
        <taxon>Hypocreomycetidae</taxon>
        <taxon>Hypocreales</taxon>
        <taxon>Ophiocordycipitaceae</taxon>
        <taxon>Drechmeria</taxon>
    </lineage>
</organism>
<dbReference type="GeneID" id="63720436"/>
<dbReference type="Pfam" id="PF12030">
    <property type="entry name" value="DUF3517"/>
    <property type="match status" value="1"/>
</dbReference>
<name>A0A151GFF9_DRECN</name>
<dbReference type="CDD" id="cd17039">
    <property type="entry name" value="Ubl_ubiquitin_like"/>
    <property type="match status" value="1"/>
</dbReference>
<dbReference type="GO" id="GO:0004843">
    <property type="term" value="F:cysteine-type deubiquitinase activity"/>
    <property type="evidence" value="ECO:0007669"/>
    <property type="project" value="InterPro"/>
</dbReference>
<feature type="region of interest" description="Disordered" evidence="1">
    <location>
        <begin position="1"/>
        <end position="170"/>
    </location>
</feature>
<dbReference type="CDD" id="cd02659">
    <property type="entry name" value="peptidase_C19C"/>
    <property type="match status" value="1"/>
</dbReference>
<dbReference type="GO" id="GO:0005829">
    <property type="term" value="C:cytosol"/>
    <property type="evidence" value="ECO:0007669"/>
    <property type="project" value="TreeGrafter"/>
</dbReference>
<dbReference type="SUPFAM" id="SSF54001">
    <property type="entry name" value="Cysteine proteinases"/>
    <property type="match status" value="1"/>
</dbReference>
<dbReference type="PROSITE" id="PS00973">
    <property type="entry name" value="USP_2"/>
    <property type="match status" value="1"/>
</dbReference>
<sequence length="2574" mass="286852">MAPASASPSPPAHQEEAASADAPSTRPNPFDDSELSSRKRRRTSVSGSPTTSLDTANTVHEVSSSATLDLGDQQEPAGAMVLSGKLESPLTPERTARDQGSPTEPPSSRVTINLRKRDDSVSPVPSPVHGIPNPAMHSPCRPAMAREAPVDDYESSSASAGSTSPSGSPPVELIAITEDDQAYDDGDAEMECSSAGLAADLLGDDLLLNDPMVQFPYVEPDEAICDTLQRLVHYLSSKDTVIDVNIIRDVIDWLNDYLRFAECSHTHTVLESRRTYANFWLSFPDALAAVASRRWELFKQPASKSTVLDLYSASAALTGRFVILDTIILRDFQSDSGSAPNLLAPAFLQQLHSSIMPLGFHPLAVHDGTQQELEACMVLKLQACPGGSVDCLSEYAAALVRLIPESPKLAETLSPLSQILMDIVRESMHAIRSETRTSIETRRRLEVGYKIWQAIAASLATTIDKHVASLNHDCTSTEIQALAETLKLFCHSGYEQAEELVNDHRKQYPAVAAKHTSEAISWQWKIDSLCKLIRSSQMHLRMTAVTTMCTHLVGMWKRLGEGGDEHSSQLLDHLAGYLLDTGLIDYILGAGCHPEIIFECANIVGFLVVTKTYKTEHTDKVWNGLTSSQDPRVVDALTRMMTTISSLFAYSDLLYLCKKFESLALENFSPSMRVLLDNVLSEMISRSQSSQSMLSFHPYRLCLRLLRESSAFAPGPQIADPEMQRLVMQKFKEMLAYGPDQEGRHELYSSCIVDISSRSTTTLGSLWCLSMAIRNATVGQMQVLIEQHNIAKLIVEELEHACSTAREVGSFPVLSGAINQPRRDFVTNLIQLQPEAISDELGVKLWNILVGPESSCLDDRRAGWVIMLGVLTKEGCQNPFLQTCFSKYLPNLPPSYFCGGMLEFIKIKLGALVNPQATDSGTDFALDDEAVIASSGVEQLWRIILDADDSMLVGQAVYSLAVGVYLESVVILEYPIHRTRQVHLALVARCLRQMKDAASNLKRSSDDAMSGDDDSMVMILSDAEVSALVRIFTRSLQLLRYFLENYQSKPRFAVADLRSFMTKSPEEVEGDSAGLKYQSFDGDDQTDIIPLKIGKQNTVSSLLASLKEETGFENYRVYYRGRQLLPSEQDICKSLEELDVQDGFILVKREENYAASPVRIKPGSLPLEIEILAHFPELWDYLSMEDKIAGEIYDFVVKLPADGYVMSLFDTTNTSYKDLFLPGQPFKSLYAVHALVEYIECARRGLADANTPYTSEDRDGSVAYDQALQKSLQLVVQALTDSTIFDGVPPQLKMRVASALMQTFVKLIQGICRSLTQYLHPANIITARSISKPTVAVNEIDVPAPERLVEFLSDAVACEGDSGLPLITSTCSAILFLSQMQQQFWVKISGDSIFRALIETLLLFDSRKIVRMAAVDLIASCAEREVQKLQIQDAKGTVPEGAGLEGIALYLWLVVSELPPEAAQHPTQCDELFGLLKKMLFLLSEKLPGRVDVNRLAGEASRLLLEHESTEDISQQDPLDAVASGLVSVLHSCMLICAELPSSGALPEQDRHQLGQVLQLLNHLVPYYADDNGRRLSNDRHYSFADKQTLDDPYLFELPFQFERSKALRSASGYVGLRNLSNTCYLNSLMTQLFMNPAFRCFILGVPTRDPTNSQHLLFHTQKIFAFMQQSYRRHVDPMAFACSIKTYEDTTIDIHNQMDVDEFYNLLFDRWEGQMPRSEDKRKLRSFYGGELVQQVKSKECEHVSERLEPFSAIQCDIKGKSTLEESLQAYVDGEIMEGDNKYKCSTCDRHVDAVKRACLKDVPDSVIFHLKRFDFNLRTLQRSKINDHFSFPPMIDMHPYTIEHLSLSDCGTDTTADMFELVGVLVHAGTAESGHYYSYIRERPLPATESGWVEFNDDVVTMWDPSLMASAAFGGPDNSRSLHETNGVIYDKSYSAYMLFYQRSSSLQAEREAMAAQQLPAPLCVNVPAPLREHIDGENTLILRRHCLFDPSHTAFVQACFDLARCPKKEGTGGSERCVDRGEVAEPQPCSHDLQNLAMEMALSHLDQIVGRSKDTPSFPAFSAMLKAAIVNCSECALSFYNYFNCRHASYRALLQRNPEHQVRVFAGEALVWATEKIAADLPHHYLQQSPGMADAGSSIDLDDMDKDDSIDAADEAPKHSVLEGVVMLFNHLWHFFQFHLRSWDEYFGAMLAFAKLGDRETGLLLSEDYLIKLMHIIAADASLDLPSNYARMLNNVLRRVNTRPPSYSAIITLADHLMAQLEPVLGAGVIVDHPSERLGQEAPFPWTSEEVHVVHHEPEDQPTSFLVEKLLLLDQAWDATNDIVGRLAATGDVMDLKILNTLRRNMQAEVSTQPIGPFLRAAGRYVECTSSTKHADALIVHACSQARGLQKTEGAAFLGFFELVLRSELPSSEVARVRHSRCLKLIPEWAPCLLVSPDAETRRRAERLIEEHVFRLSSVDKPMDEVGVTARTDWFDRLARTIGMKCLVYLREEYVNRRAKIKRDAAFSILQVVGKCSSCFESSEDKRDDDVEFAAIRSEIMEPLRRLMVDEADDDISGMTGSRYNRKFLGG</sequence>
<dbReference type="FunFam" id="3.90.70.10:FF:000136">
    <property type="entry name" value="Ubiquitin C-terminal hydrolase, putative"/>
    <property type="match status" value="1"/>
</dbReference>
<feature type="compositionally biased region" description="Polar residues" evidence="1">
    <location>
        <begin position="44"/>
        <end position="67"/>
    </location>
</feature>
<dbReference type="InterPro" id="IPR021905">
    <property type="entry name" value="DUF3517"/>
</dbReference>
<dbReference type="InParanoid" id="A0A151GFF9"/>
<dbReference type="PROSITE" id="PS50235">
    <property type="entry name" value="USP_3"/>
    <property type="match status" value="1"/>
</dbReference>
<dbReference type="InterPro" id="IPR028889">
    <property type="entry name" value="USP"/>
</dbReference>
<dbReference type="PANTHER" id="PTHR24006">
    <property type="entry name" value="UBIQUITIN CARBOXYL-TERMINAL HYDROLASE"/>
    <property type="match status" value="1"/>
</dbReference>
<dbReference type="InterPro" id="IPR001394">
    <property type="entry name" value="Peptidase_C19_UCH"/>
</dbReference>